<comment type="caution">
    <text evidence="4">The sequence shown here is derived from an EMBL/GenBank/DDBJ whole genome shotgun (WGS) entry which is preliminary data.</text>
</comment>
<dbReference type="EMBL" id="VEPZ02001228">
    <property type="protein sequence ID" value="KAE8685808.1"/>
    <property type="molecule type" value="Genomic_DNA"/>
</dbReference>
<evidence type="ECO:0000256" key="1">
    <source>
        <dbReference type="ARBA" id="ARBA00007692"/>
    </source>
</evidence>
<dbReference type="GO" id="GO:0006353">
    <property type="term" value="P:DNA-templated transcription termination"/>
    <property type="evidence" value="ECO:0007669"/>
    <property type="project" value="UniProtKB-KW"/>
</dbReference>
<evidence type="ECO:0000256" key="3">
    <source>
        <dbReference type="ARBA" id="ARBA00022946"/>
    </source>
</evidence>
<proteinExistence type="inferred from homology"/>
<dbReference type="Pfam" id="PF02536">
    <property type="entry name" value="mTERF"/>
    <property type="match status" value="1"/>
</dbReference>
<dbReference type="InterPro" id="IPR003690">
    <property type="entry name" value="MTERF"/>
</dbReference>
<protein>
    <submittedName>
        <fullName evidence="4">Uncharacterized protein</fullName>
    </submittedName>
</protein>
<keyword evidence="2" id="KW-0806">Transcription termination</keyword>
<keyword evidence="3" id="KW-0809">Transit peptide</keyword>
<dbReference type="InterPro" id="IPR038538">
    <property type="entry name" value="MTERF_sf"/>
</dbReference>
<dbReference type="GO" id="GO:0003676">
    <property type="term" value="F:nucleic acid binding"/>
    <property type="evidence" value="ECO:0007669"/>
    <property type="project" value="InterPro"/>
</dbReference>
<name>A0A6A2Z1S4_HIBSY</name>
<accession>A0A6A2Z1S4</accession>
<dbReference type="Proteomes" id="UP000436088">
    <property type="component" value="Unassembled WGS sequence"/>
</dbReference>
<keyword evidence="2" id="KW-0804">Transcription</keyword>
<evidence type="ECO:0000313" key="5">
    <source>
        <dbReference type="Proteomes" id="UP000436088"/>
    </source>
</evidence>
<keyword evidence="2" id="KW-0805">Transcription regulation</keyword>
<organism evidence="4 5">
    <name type="scientific">Hibiscus syriacus</name>
    <name type="common">Rose of Sharon</name>
    <dbReference type="NCBI Taxonomy" id="106335"/>
    <lineage>
        <taxon>Eukaryota</taxon>
        <taxon>Viridiplantae</taxon>
        <taxon>Streptophyta</taxon>
        <taxon>Embryophyta</taxon>
        <taxon>Tracheophyta</taxon>
        <taxon>Spermatophyta</taxon>
        <taxon>Magnoliopsida</taxon>
        <taxon>eudicotyledons</taxon>
        <taxon>Gunneridae</taxon>
        <taxon>Pentapetalae</taxon>
        <taxon>rosids</taxon>
        <taxon>malvids</taxon>
        <taxon>Malvales</taxon>
        <taxon>Malvaceae</taxon>
        <taxon>Malvoideae</taxon>
        <taxon>Hibiscus</taxon>
    </lineage>
</organism>
<dbReference type="Gene3D" id="1.25.70.10">
    <property type="entry name" value="Transcription termination factor 3, mitochondrial"/>
    <property type="match status" value="1"/>
</dbReference>
<sequence length="179" mass="20552">MQSEDIAHIVSTHMELMGLYSLKGPKTVCRELNVKKDELSEIIKTNPLKWFTLASKSEVQCDMQVARKHPSTYLEKTAFLRRLGYLENSDEMLKALKQFRGRGDQLQEIFDCLVNASLDSNVVMNLIKHAPTVLNQSKEVLEKKIDCLKNSLGYPLESVQHIYVTTWKELIKDFRCTCG</sequence>
<evidence type="ECO:0000313" key="4">
    <source>
        <dbReference type="EMBL" id="KAE8685808.1"/>
    </source>
</evidence>
<dbReference type="AlphaFoldDB" id="A0A6A2Z1S4"/>
<keyword evidence="5" id="KW-1185">Reference proteome</keyword>
<comment type="similarity">
    <text evidence="1">Belongs to the mTERF family.</text>
</comment>
<gene>
    <name evidence="4" type="ORF">F3Y22_tig00111092pilonHSYRG00083</name>
</gene>
<reference evidence="4" key="1">
    <citation type="submission" date="2019-09" db="EMBL/GenBank/DDBJ databases">
        <title>Draft genome information of white flower Hibiscus syriacus.</title>
        <authorList>
            <person name="Kim Y.-M."/>
        </authorList>
    </citation>
    <scope>NUCLEOTIDE SEQUENCE [LARGE SCALE GENOMIC DNA]</scope>
    <source>
        <strain evidence="4">YM2019G1</strain>
    </source>
</reference>
<evidence type="ECO:0000256" key="2">
    <source>
        <dbReference type="ARBA" id="ARBA00022472"/>
    </source>
</evidence>